<evidence type="ECO:0000313" key="4">
    <source>
        <dbReference type="EMBL" id="CAG2153809.1"/>
    </source>
</evidence>
<dbReference type="EMBL" id="CAJPVI010000029">
    <property type="protein sequence ID" value="CAG2153809.1"/>
    <property type="molecule type" value="Genomic_DNA"/>
</dbReference>
<feature type="domain" description="DUF1254" evidence="3">
    <location>
        <begin position="55"/>
        <end position="114"/>
    </location>
</feature>
<dbReference type="Gene3D" id="2.60.120.600">
    <property type="entry name" value="Domain of unknown function DUF1214, C-terminal domain"/>
    <property type="match status" value="1"/>
</dbReference>
<proteinExistence type="predicted"/>
<protein>
    <recommendedName>
        <fullName evidence="6">DUF1254 domain-containing protein</fullName>
    </recommendedName>
</protein>
<name>A0ABM8TLL1_9BURK</name>
<sequence>MANSAMRCAAAVATLTALTAPAHSANSPVVVTAENFARAESDTYFKMLVDRGGFGKFSHRRDLPLEGTGVRPNRDTLYSLGVFDLEAGPVTITIPESGKRFISLQATDEDHYVYGVDYSAGAHTYTRDKVGTRYMMAAVRIFVDPNDAADMDRGRALQDQIKVSQPGGPGTFAPPTWDQASQKKIRDALMILGETLPDWRGAGGRRGEVDPVRHLIVSATGWGLAPDRDAIYLNFTPPRNDGQFVYRLTIPANVPVGAFWSISLYNNQGRFEKNQYGVYTINNVTAKKSADGSVAVQFGGCDGKTSNCLPTMSGWNYIVRLYRPGPEVLDGSWKFPEARLVN</sequence>
<evidence type="ECO:0000259" key="2">
    <source>
        <dbReference type="Pfam" id="PF06742"/>
    </source>
</evidence>
<evidence type="ECO:0000256" key="1">
    <source>
        <dbReference type="SAM" id="SignalP"/>
    </source>
</evidence>
<dbReference type="PANTHER" id="PTHR36509:SF3">
    <property type="entry name" value="SIGNAL PEPTIDE PROTEIN"/>
    <property type="match status" value="1"/>
</dbReference>
<keyword evidence="5" id="KW-1185">Reference proteome</keyword>
<gene>
    <name evidence="4" type="ORF">LMG26411_04471</name>
</gene>
<reference evidence="4 5" key="1">
    <citation type="submission" date="2021-03" db="EMBL/GenBank/DDBJ databases">
        <authorList>
            <person name="Peeters C."/>
        </authorList>
    </citation>
    <scope>NUCLEOTIDE SEQUENCE [LARGE SCALE GENOMIC DNA]</scope>
    <source>
        <strain evidence="4 5">LMG 26411</strain>
    </source>
</reference>
<feature type="signal peptide" evidence="1">
    <location>
        <begin position="1"/>
        <end position="24"/>
    </location>
</feature>
<dbReference type="InterPro" id="IPR010679">
    <property type="entry name" value="DUF1254"/>
</dbReference>
<dbReference type="Proteomes" id="UP000672657">
    <property type="component" value="Unassembled WGS sequence"/>
</dbReference>
<dbReference type="PANTHER" id="PTHR36509">
    <property type="entry name" value="BLL3101 PROTEIN"/>
    <property type="match status" value="1"/>
</dbReference>
<dbReference type="InterPro" id="IPR037050">
    <property type="entry name" value="DUF1254_sf"/>
</dbReference>
<organism evidence="4 5">
    <name type="scientific">Cupriavidus numazuensis</name>
    <dbReference type="NCBI Taxonomy" id="221992"/>
    <lineage>
        <taxon>Bacteria</taxon>
        <taxon>Pseudomonadati</taxon>
        <taxon>Pseudomonadota</taxon>
        <taxon>Betaproteobacteria</taxon>
        <taxon>Burkholderiales</taxon>
        <taxon>Burkholderiaceae</taxon>
        <taxon>Cupriavidus</taxon>
    </lineage>
</organism>
<keyword evidence="1" id="KW-0732">Signal</keyword>
<dbReference type="RefSeq" id="WP_244873961.1">
    <property type="nucleotide sequence ID" value="NZ_CAJPVI010000029.1"/>
</dbReference>
<evidence type="ECO:0000259" key="3">
    <source>
        <dbReference type="Pfam" id="PF06863"/>
    </source>
</evidence>
<feature type="chain" id="PRO_5046725609" description="DUF1254 domain-containing protein" evidence="1">
    <location>
        <begin position="25"/>
        <end position="342"/>
    </location>
</feature>
<evidence type="ECO:0008006" key="6">
    <source>
        <dbReference type="Google" id="ProtNLM"/>
    </source>
</evidence>
<feature type="domain" description="DUF1214" evidence="2">
    <location>
        <begin position="241"/>
        <end position="325"/>
    </location>
</feature>
<evidence type="ECO:0000313" key="5">
    <source>
        <dbReference type="Proteomes" id="UP000672657"/>
    </source>
</evidence>
<dbReference type="SUPFAM" id="SSF160935">
    <property type="entry name" value="VPA0735-like"/>
    <property type="match status" value="1"/>
</dbReference>
<dbReference type="InterPro" id="IPR010621">
    <property type="entry name" value="DUF1214"/>
</dbReference>
<comment type="caution">
    <text evidence="4">The sequence shown here is derived from an EMBL/GenBank/DDBJ whole genome shotgun (WGS) entry which is preliminary data.</text>
</comment>
<accession>A0ABM8TLL1</accession>
<dbReference type="Pfam" id="PF06863">
    <property type="entry name" value="DUF1254"/>
    <property type="match status" value="1"/>
</dbReference>
<dbReference type="InterPro" id="IPR037049">
    <property type="entry name" value="DUF1214_C_sf"/>
</dbReference>
<dbReference type="Gene3D" id="2.60.40.1610">
    <property type="entry name" value="Domain of unknown function DUF1254"/>
    <property type="match status" value="1"/>
</dbReference>
<dbReference type="Pfam" id="PF06742">
    <property type="entry name" value="DUF1214"/>
    <property type="match status" value="1"/>
</dbReference>